<protein>
    <recommendedName>
        <fullName evidence="3">Response regulator receiver protein</fullName>
    </recommendedName>
</protein>
<evidence type="ECO:0000256" key="1">
    <source>
        <dbReference type="SAM" id="MobiDB-lite"/>
    </source>
</evidence>
<dbReference type="InterPro" id="IPR011006">
    <property type="entry name" value="CheY-like_superfamily"/>
</dbReference>
<reference evidence="2" key="1">
    <citation type="submission" date="2006-10" db="EMBL/GenBank/DDBJ databases">
        <title>Complete sequence of Solibacter usitatus Ellin6076.</title>
        <authorList>
            <consortium name="US DOE Joint Genome Institute"/>
            <person name="Copeland A."/>
            <person name="Lucas S."/>
            <person name="Lapidus A."/>
            <person name="Barry K."/>
            <person name="Detter J.C."/>
            <person name="Glavina del Rio T."/>
            <person name="Hammon N."/>
            <person name="Israni S."/>
            <person name="Dalin E."/>
            <person name="Tice H."/>
            <person name="Pitluck S."/>
            <person name="Thompson L.S."/>
            <person name="Brettin T."/>
            <person name="Bruce D."/>
            <person name="Han C."/>
            <person name="Tapia R."/>
            <person name="Gilna P."/>
            <person name="Schmutz J."/>
            <person name="Larimer F."/>
            <person name="Land M."/>
            <person name="Hauser L."/>
            <person name="Kyrpides N."/>
            <person name="Mikhailova N."/>
            <person name="Janssen P.H."/>
            <person name="Kuske C.R."/>
            <person name="Richardson P."/>
        </authorList>
    </citation>
    <scope>NUCLEOTIDE SEQUENCE</scope>
    <source>
        <strain evidence="2">Ellin6076</strain>
    </source>
</reference>
<gene>
    <name evidence="2" type="ordered locus">Acid_6826</name>
</gene>
<sequence length="134" mass="15007">MAFRRKDGSDGSKVPSNGGKLGSKTENTLRYAAEVQLDYPTILVAKDDEGLDGPLISFLQRNGFHVLEADGWAASVRYLKVHSRLIHLLLAYVSMINRVSILKDHRSELQVVFVKKPVDPDSVLTEIHQLLRKP</sequence>
<dbReference type="KEGG" id="sus:Acid_6826"/>
<dbReference type="AlphaFoldDB" id="Q01RH7"/>
<evidence type="ECO:0000313" key="2">
    <source>
        <dbReference type="EMBL" id="ABJ87743.1"/>
    </source>
</evidence>
<dbReference type="HOGENOM" id="CLU_1894811_0_0_0"/>
<dbReference type="SUPFAM" id="SSF52172">
    <property type="entry name" value="CheY-like"/>
    <property type="match status" value="1"/>
</dbReference>
<organism evidence="2">
    <name type="scientific">Solibacter usitatus (strain Ellin6076)</name>
    <dbReference type="NCBI Taxonomy" id="234267"/>
    <lineage>
        <taxon>Bacteria</taxon>
        <taxon>Pseudomonadati</taxon>
        <taxon>Acidobacteriota</taxon>
        <taxon>Terriglobia</taxon>
        <taxon>Bryobacterales</taxon>
        <taxon>Solibacteraceae</taxon>
        <taxon>Candidatus Solibacter</taxon>
    </lineage>
</organism>
<proteinExistence type="predicted"/>
<evidence type="ECO:0008006" key="3">
    <source>
        <dbReference type="Google" id="ProtNLM"/>
    </source>
</evidence>
<name>Q01RH7_SOLUE</name>
<dbReference type="EMBL" id="CP000473">
    <property type="protein sequence ID" value="ABJ87743.1"/>
    <property type="molecule type" value="Genomic_DNA"/>
</dbReference>
<feature type="region of interest" description="Disordered" evidence="1">
    <location>
        <begin position="1"/>
        <end position="25"/>
    </location>
</feature>
<accession>Q01RH7</accession>
<dbReference type="InParanoid" id="Q01RH7"/>
<feature type="compositionally biased region" description="Basic and acidic residues" evidence="1">
    <location>
        <begin position="1"/>
        <end position="10"/>
    </location>
</feature>